<dbReference type="EMBL" id="PZZL01000013">
    <property type="protein sequence ID" value="PTM50635.1"/>
    <property type="molecule type" value="Genomic_DNA"/>
</dbReference>
<evidence type="ECO:0000313" key="1">
    <source>
        <dbReference type="EMBL" id="PTM50635.1"/>
    </source>
</evidence>
<sequence length="396" mass="41993">MIVRHFLRWIQTAPAGDRADATAALARAYLHSDLGREDSAAAEAAMITLLDDPSPLVRRALADALAPSEDAPHTVIVGLLQDQAEIAAIVARHSPLLLDAELVDLVGAGAPLVQYAVARRDHVPAPVAAAIAEVGCLEACLAVVALDTVDVPAFSIDRIIERFGDDADIREALFARADLSAGARQALVVKLSAALSAFVAGRAWLPEDKAQRIAREASDKATVAIAATCGGEGIAPLVRHLRQSGQLSTGLVLRALLSGNVRLFEQALAELSGLSLRQAAGFVHDRRGAGFRALYDRAGLPVSTYPAFRAALDAWHEDGLPFQRGGDAQLRRRMVERVLTAYAPVADGDLDVLLAQLRRFAAEAARDEARAFARDLVAGREALDDEAVEFPLVAAA</sequence>
<reference evidence="1 2" key="1">
    <citation type="submission" date="2018-04" db="EMBL/GenBank/DDBJ databases">
        <title>Genomic Encyclopedia of Archaeal and Bacterial Type Strains, Phase II (KMG-II): from individual species to whole genera.</title>
        <authorList>
            <person name="Goeker M."/>
        </authorList>
    </citation>
    <scope>NUCLEOTIDE SEQUENCE [LARGE SCALE GENOMIC DNA]</scope>
    <source>
        <strain evidence="1 2">DSM 25521</strain>
    </source>
</reference>
<evidence type="ECO:0000313" key="2">
    <source>
        <dbReference type="Proteomes" id="UP000241808"/>
    </source>
</evidence>
<dbReference type="Proteomes" id="UP000241808">
    <property type="component" value="Unassembled WGS sequence"/>
</dbReference>
<proteinExistence type="predicted"/>
<dbReference type="InterPro" id="IPR019285">
    <property type="entry name" value="DUF2336"/>
</dbReference>
<keyword evidence="2" id="KW-1185">Reference proteome</keyword>
<accession>A0A2T4YXD7</accession>
<dbReference type="OrthoDB" id="9798569at2"/>
<protein>
    <submittedName>
        <fullName evidence="1">Uncharacterized protein (DUF2336 family)</fullName>
    </submittedName>
</protein>
<name>A0A2T4YXD7_9HYPH</name>
<gene>
    <name evidence="1" type="ORF">C8P69_11319</name>
</gene>
<organism evidence="1 2">
    <name type="scientific">Phreatobacter oligotrophus</name>
    <dbReference type="NCBI Taxonomy" id="1122261"/>
    <lineage>
        <taxon>Bacteria</taxon>
        <taxon>Pseudomonadati</taxon>
        <taxon>Pseudomonadota</taxon>
        <taxon>Alphaproteobacteria</taxon>
        <taxon>Hyphomicrobiales</taxon>
        <taxon>Phreatobacteraceae</taxon>
        <taxon>Phreatobacter</taxon>
    </lineage>
</organism>
<dbReference type="PIRSF" id="PIRSF035865">
    <property type="entry name" value="UCP035865"/>
    <property type="match status" value="1"/>
</dbReference>
<dbReference type="Pfam" id="PF10098">
    <property type="entry name" value="DUF2336"/>
    <property type="match status" value="1"/>
</dbReference>
<dbReference type="AlphaFoldDB" id="A0A2T4YXD7"/>
<dbReference type="RefSeq" id="WP_108179330.1">
    <property type="nucleotide sequence ID" value="NZ_PZZL01000013.1"/>
</dbReference>
<dbReference type="InterPro" id="IPR014598">
    <property type="entry name" value="UCP035865"/>
</dbReference>
<comment type="caution">
    <text evidence="1">The sequence shown here is derived from an EMBL/GenBank/DDBJ whole genome shotgun (WGS) entry which is preliminary data.</text>
</comment>